<feature type="transmembrane region" description="Helical" evidence="1">
    <location>
        <begin position="465"/>
        <end position="487"/>
    </location>
</feature>
<dbReference type="RefSeq" id="WP_121624727.1">
    <property type="nucleotide sequence ID" value="NZ_JACIIW010000005.1"/>
</dbReference>
<feature type="transmembrane region" description="Helical" evidence="1">
    <location>
        <begin position="21"/>
        <end position="40"/>
    </location>
</feature>
<feature type="transmembrane region" description="Helical" evidence="1">
    <location>
        <begin position="396"/>
        <end position="427"/>
    </location>
</feature>
<dbReference type="PANTHER" id="PTHR35342">
    <property type="entry name" value="TRICARBOXYLIC TRANSPORT PROTEIN"/>
    <property type="match status" value="1"/>
</dbReference>
<reference evidence="3 4" key="1">
    <citation type="submission" date="2018-10" db="EMBL/GenBank/DDBJ databases">
        <title>Xanthobacter tagetidis genome sequencing and assembly.</title>
        <authorList>
            <person name="Maclea K.S."/>
            <person name="Goen A.E."/>
            <person name="Fatima S.A."/>
        </authorList>
    </citation>
    <scope>NUCLEOTIDE SEQUENCE [LARGE SCALE GENOMIC DNA]</scope>
    <source>
        <strain evidence="3 4">ATCC 700314</strain>
    </source>
</reference>
<dbReference type="PANTHER" id="PTHR35342:SF5">
    <property type="entry name" value="TRICARBOXYLIC TRANSPORT PROTEIN"/>
    <property type="match status" value="1"/>
</dbReference>
<accession>A0A3L7A6A6</accession>
<keyword evidence="1" id="KW-1133">Transmembrane helix</keyword>
<dbReference type="Pfam" id="PF01970">
    <property type="entry name" value="TctA"/>
    <property type="match status" value="1"/>
</dbReference>
<dbReference type="OrthoDB" id="7323395at2"/>
<dbReference type="EMBL" id="RCTF01000017">
    <property type="protein sequence ID" value="RLP74892.1"/>
    <property type="molecule type" value="Genomic_DNA"/>
</dbReference>
<protein>
    <submittedName>
        <fullName evidence="3">Tripartite tricarboxylate transporter permease</fullName>
    </submittedName>
</protein>
<organism evidence="3 4">
    <name type="scientific">Xanthobacter tagetidis</name>
    <dbReference type="NCBI Taxonomy" id="60216"/>
    <lineage>
        <taxon>Bacteria</taxon>
        <taxon>Pseudomonadati</taxon>
        <taxon>Pseudomonadota</taxon>
        <taxon>Alphaproteobacteria</taxon>
        <taxon>Hyphomicrobiales</taxon>
        <taxon>Xanthobacteraceae</taxon>
        <taxon>Xanthobacter</taxon>
    </lineage>
</organism>
<proteinExistence type="predicted"/>
<dbReference type="InterPro" id="IPR002823">
    <property type="entry name" value="DUF112_TM"/>
</dbReference>
<gene>
    <name evidence="3" type="ORF">D9R14_17980</name>
</gene>
<comment type="caution">
    <text evidence="3">The sequence shown here is derived from an EMBL/GenBank/DDBJ whole genome shotgun (WGS) entry which is preliminary data.</text>
</comment>
<feature type="transmembrane region" description="Helical" evidence="1">
    <location>
        <begin position="259"/>
        <end position="282"/>
    </location>
</feature>
<dbReference type="AlphaFoldDB" id="A0A3L7A6A6"/>
<feature type="transmembrane region" description="Helical" evidence="1">
    <location>
        <begin position="319"/>
        <end position="343"/>
    </location>
</feature>
<evidence type="ECO:0000313" key="3">
    <source>
        <dbReference type="EMBL" id="RLP74892.1"/>
    </source>
</evidence>
<name>A0A3L7A6A6_9HYPH</name>
<evidence type="ECO:0000259" key="2">
    <source>
        <dbReference type="Pfam" id="PF01970"/>
    </source>
</evidence>
<evidence type="ECO:0000256" key="1">
    <source>
        <dbReference type="SAM" id="Phobius"/>
    </source>
</evidence>
<evidence type="ECO:0000313" key="4">
    <source>
        <dbReference type="Proteomes" id="UP000269692"/>
    </source>
</evidence>
<dbReference type="Proteomes" id="UP000269692">
    <property type="component" value="Unassembled WGS sequence"/>
</dbReference>
<sequence length="502" mass="52877">MFDLFSQFLSGFATAAQPANLLYCLIGALIGTLIGVLPGLGPVATVAMLLPVTFYLEPVSALIMLAGIYYGASYGGSTTAILVNLPGENSSVVTCLDGYQMARQGRAGPALAIAALASLFAGLFATFFIALFAPPLAEVALMFGPAEYCSLMVLGMIAAIVLARGSILSALGMIVLGFFLSMIGTDINTGQPRMTLGIPELNDGIGFVPLAMGLFAIAETLRNLESPEYRSLVQAKIGSLMPSRQDFREATPAAIRGTILGAILGLLPGGGATLSAFAAYAFEKRIAKNPDRFGKGAIEGVAAPEAANNAGAQTSFIPLLTLGIPSNAVIALMAGAMMIHGIQPGPQVMTKNPELFWGVIASMLIGNIMLVIINLPLISVWVALLKVPYRMFHPVLLVVSCIGVYSVNNSSFEVLLLIVFGVLGYALTKWRCEPAPLLLAFVLGPLLEENLRRAMLLSSGDPSVFVTRPISAVLLVLAVCLLVIVILPNVRKTRELAFEEET</sequence>
<keyword evidence="1" id="KW-0812">Transmembrane</keyword>
<feature type="transmembrane region" description="Helical" evidence="1">
    <location>
        <begin position="153"/>
        <end position="180"/>
    </location>
</feature>
<feature type="transmembrane region" description="Helical" evidence="1">
    <location>
        <begin position="355"/>
        <end position="384"/>
    </location>
</feature>
<keyword evidence="1" id="KW-0472">Membrane</keyword>
<feature type="domain" description="DUF112" evidence="2">
    <location>
        <begin position="21"/>
        <end position="439"/>
    </location>
</feature>
<keyword evidence="4" id="KW-1185">Reference proteome</keyword>
<feature type="transmembrane region" description="Helical" evidence="1">
    <location>
        <begin position="110"/>
        <end position="133"/>
    </location>
</feature>